<dbReference type="Proteomes" id="UP000189933">
    <property type="component" value="Unassembled WGS sequence"/>
</dbReference>
<dbReference type="PANTHER" id="PTHR33169:SF14">
    <property type="entry name" value="TRANSCRIPTIONAL REGULATOR RV3488"/>
    <property type="match status" value="1"/>
</dbReference>
<dbReference type="AlphaFoldDB" id="A0A1T4PZQ1"/>
<evidence type="ECO:0000259" key="1">
    <source>
        <dbReference type="Pfam" id="PF03551"/>
    </source>
</evidence>
<dbReference type="SUPFAM" id="SSF46785">
    <property type="entry name" value="Winged helix' DNA-binding domain"/>
    <property type="match status" value="1"/>
</dbReference>
<sequence>MSNGKCGRHVPAFVLLLLAEEPAYGSMLLNKMNERLPYNNIDGAALYRALKDLLKMNAVTAYWDTTEPGPPKKWYKITPLGLEKLAEYNEDIQQRIKNLQFFLSHYKKMFVQEEK</sequence>
<dbReference type="RefSeq" id="WP_078665544.1">
    <property type="nucleotide sequence ID" value="NZ_FUXM01000015.1"/>
</dbReference>
<evidence type="ECO:0000313" key="2">
    <source>
        <dbReference type="EMBL" id="SJZ97060.1"/>
    </source>
</evidence>
<keyword evidence="3" id="KW-1185">Reference proteome</keyword>
<accession>A0A1T4PZQ1</accession>
<gene>
    <name evidence="2" type="ORF">SAMN02745885_01476</name>
</gene>
<name>A0A1T4PZQ1_9FIRM</name>
<dbReference type="Pfam" id="PF03551">
    <property type="entry name" value="PadR"/>
    <property type="match status" value="1"/>
</dbReference>
<dbReference type="InterPro" id="IPR052509">
    <property type="entry name" value="Metal_resp_DNA-bind_regulator"/>
</dbReference>
<dbReference type="EMBL" id="FUXM01000015">
    <property type="protein sequence ID" value="SJZ97060.1"/>
    <property type="molecule type" value="Genomic_DNA"/>
</dbReference>
<organism evidence="2 3">
    <name type="scientific">Carboxydocella sporoproducens DSM 16521</name>
    <dbReference type="NCBI Taxonomy" id="1121270"/>
    <lineage>
        <taxon>Bacteria</taxon>
        <taxon>Bacillati</taxon>
        <taxon>Bacillota</taxon>
        <taxon>Clostridia</taxon>
        <taxon>Eubacteriales</taxon>
        <taxon>Clostridiales Family XVI. Incertae Sedis</taxon>
        <taxon>Carboxydocella</taxon>
    </lineage>
</organism>
<dbReference type="Gene3D" id="1.10.10.10">
    <property type="entry name" value="Winged helix-like DNA-binding domain superfamily/Winged helix DNA-binding domain"/>
    <property type="match status" value="1"/>
</dbReference>
<evidence type="ECO:0000313" key="3">
    <source>
        <dbReference type="Proteomes" id="UP000189933"/>
    </source>
</evidence>
<proteinExistence type="predicted"/>
<reference evidence="3" key="1">
    <citation type="submission" date="2017-02" db="EMBL/GenBank/DDBJ databases">
        <authorList>
            <person name="Varghese N."/>
            <person name="Submissions S."/>
        </authorList>
    </citation>
    <scope>NUCLEOTIDE SEQUENCE [LARGE SCALE GENOMIC DNA]</scope>
    <source>
        <strain evidence="3">DSM 16521</strain>
    </source>
</reference>
<dbReference type="OrthoDB" id="9808017at2"/>
<protein>
    <submittedName>
        <fullName evidence="2">Transcriptional regulator, PadR family</fullName>
    </submittedName>
</protein>
<dbReference type="InterPro" id="IPR005149">
    <property type="entry name" value="Tscrpt_reg_PadR_N"/>
</dbReference>
<dbReference type="PANTHER" id="PTHR33169">
    <property type="entry name" value="PADR-FAMILY TRANSCRIPTIONAL REGULATOR"/>
    <property type="match status" value="1"/>
</dbReference>
<dbReference type="InterPro" id="IPR036390">
    <property type="entry name" value="WH_DNA-bd_sf"/>
</dbReference>
<dbReference type="InterPro" id="IPR036388">
    <property type="entry name" value="WH-like_DNA-bd_sf"/>
</dbReference>
<feature type="domain" description="Transcription regulator PadR N-terminal" evidence="1">
    <location>
        <begin position="14"/>
        <end position="87"/>
    </location>
</feature>